<dbReference type="CDD" id="cd18787">
    <property type="entry name" value="SF2_C_DEAD"/>
    <property type="match status" value="1"/>
</dbReference>
<dbReference type="SMART" id="SM00487">
    <property type="entry name" value="DEXDc"/>
    <property type="match status" value="1"/>
</dbReference>
<dbReference type="InterPro" id="IPR011545">
    <property type="entry name" value="DEAD/DEAH_box_helicase_dom"/>
</dbReference>
<dbReference type="PROSITE" id="PS00039">
    <property type="entry name" value="DEAD_ATP_HELICASE"/>
    <property type="match status" value="1"/>
</dbReference>
<evidence type="ECO:0000256" key="4">
    <source>
        <dbReference type="ARBA" id="ARBA00022840"/>
    </source>
</evidence>
<dbReference type="GO" id="GO:0016787">
    <property type="term" value="F:hydrolase activity"/>
    <property type="evidence" value="ECO:0007669"/>
    <property type="project" value="UniProtKB-KW"/>
</dbReference>
<keyword evidence="4 6" id="KW-0067">ATP-binding</keyword>
<evidence type="ECO:0000259" key="8">
    <source>
        <dbReference type="PROSITE" id="PS51192"/>
    </source>
</evidence>
<dbReference type="InterPro" id="IPR044742">
    <property type="entry name" value="DEAD/DEAH_RhlB"/>
</dbReference>
<evidence type="ECO:0000256" key="6">
    <source>
        <dbReference type="RuleBase" id="RU000492"/>
    </source>
</evidence>
<dbReference type="GO" id="GO:0003676">
    <property type="term" value="F:nucleic acid binding"/>
    <property type="evidence" value="ECO:0007669"/>
    <property type="project" value="InterPro"/>
</dbReference>
<evidence type="ECO:0000259" key="9">
    <source>
        <dbReference type="PROSITE" id="PS51194"/>
    </source>
</evidence>
<evidence type="ECO:0000256" key="3">
    <source>
        <dbReference type="ARBA" id="ARBA00022806"/>
    </source>
</evidence>
<keyword evidence="11" id="KW-1185">Reference proteome</keyword>
<dbReference type="PANTHER" id="PTHR47959:SF1">
    <property type="entry name" value="ATP-DEPENDENT RNA HELICASE DBPA"/>
    <property type="match status" value="1"/>
</dbReference>
<dbReference type="SMART" id="SM00490">
    <property type="entry name" value="HELICc"/>
    <property type="match status" value="1"/>
</dbReference>
<name>A0A1L6RAC1_9LACO</name>
<dbReference type="InterPro" id="IPR000629">
    <property type="entry name" value="RNA-helicase_DEAD-box_CS"/>
</dbReference>
<dbReference type="SUPFAM" id="SSF52540">
    <property type="entry name" value="P-loop containing nucleoside triphosphate hydrolases"/>
    <property type="match status" value="1"/>
</dbReference>
<keyword evidence="2 6" id="KW-0378">Hydrolase</keyword>
<comment type="similarity">
    <text evidence="5 6">Belongs to the DEAD box helicase family.</text>
</comment>
<dbReference type="InterPro" id="IPR014001">
    <property type="entry name" value="Helicase_ATP-bd"/>
</dbReference>
<dbReference type="KEGG" id="wjo:FOL01_0616"/>
<dbReference type="Pfam" id="PF00271">
    <property type="entry name" value="Helicase_C"/>
    <property type="match status" value="1"/>
</dbReference>
<evidence type="ECO:0000256" key="2">
    <source>
        <dbReference type="ARBA" id="ARBA00022801"/>
    </source>
</evidence>
<gene>
    <name evidence="10" type="ORF">FOL01_0616</name>
</gene>
<proteinExistence type="inferred from homology"/>
<dbReference type="AlphaFoldDB" id="A0A1L6RAC1"/>
<protein>
    <submittedName>
        <fullName evidence="10">ATP-dependent RNA helicase YfmL</fullName>
    </submittedName>
</protein>
<dbReference type="PROSITE" id="PS51194">
    <property type="entry name" value="HELICASE_CTER"/>
    <property type="match status" value="1"/>
</dbReference>
<keyword evidence="1 6" id="KW-0547">Nucleotide-binding</keyword>
<evidence type="ECO:0000256" key="5">
    <source>
        <dbReference type="ARBA" id="ARBA00038437"/>
    </source>
</evidence>
<organism evidence="10 11">
    <name type="scientific">Weissella jogaejeotgali</name>
    <dbReference type="NCBI Taxonomy" id="1631871"/>
    <lineage>
        <taxon>Bacteria</taxon>
        <taxon>Bacillati</taxon>
        <taxon>Bacillota</taxon>
        <taxon>Bacilli</taxon>
        <taxon>Lactobacillales</taxon>
        <taxon>Lactobacillaceae</taxon>
        <taxon>Weissella</taxon>
    </lineage>
</organism>
<evidence type="ECO:0000256" key="7">
    <source>
        <dbReference type="SAM" id="MobiDB-lite"/>
    </source>
</evidence>
<dbReference type="EMBL" id="CP014332">
    <property type="protein sequence ID" value="APS41475.1"/>
    <property type="molecule type" value="Genomic_DNA"/>
</dbReference>
<feature type="domain" description="Helicase C-terminal" evidence="9">
    <location>
        <begin position="220"/>
        <end position="366"/>
    </location>
</feature>
<dbReference type="InterPro" id="IPR050079">
    <property type="entry name" value="DEAD_box_RNA_helicase"/>
</dbReference>
<reference evidence="10 11" key="1">
    <citation type="submission" date="2016-02" db="EMBL/GenBank/DDBJ databases">
        <title>Complete Genome Sequence of Weissella jogaejeotgali FOL01.</title>
        <authorList>
            <person name="Lee J.-H."/>
            <person name="Ku H.-J."/>
        </authorList>
    </citation>
    <scope>NUCLEOTIDE SEQUENCE [LARGE SCALE GENOMIC DNA]</scope>
    <source>
        <strain evidence="10 11">FOL01</strain>
    </source>
</reference>
<dbReference type="GO" id="GO:0005524">
    <property type="term" value="F:ATP binding"/>
    <property type="evidence" value="ECO:0007669"/>
    <property type="project" value="UniProtKB-KW"/>
</dbReference>
<dbReference type="CDD" id="cd00268">
    <property type="entry name" value="DEADc"/>
    <property type="match status" value="1"/>
</dbReference>
<feature type="domain" description="Helicase ATP-binding" evidence="8">
    <location>
        <begin position="25"/>
        <end position="195"/>
    </location>
</feature>
<feature type="compositionally biased region" description="Basic residues" evidence="7">
    <location>
        <begin position="420"/>
        <end position="436"/>
    </location>
</feature>
<dbReference type="Proteomes" id="UP000185473">
    <property type="component" value="Chromosome"/>
</dbReference>
<accession>A0A1L6RAC1</accession>
<dbReference type="InterPro" id="IPR027417">
    <property type="entry name" value="P-loop_NTPase"/>
</dbReference>
<dbReference type="RefSeq" id="WP_075269326.1">
    <property type="nucleotide sequence ID" value="NZ_CP014332.1"/>
</dbReference>
<evidence type="ECO:0000256" key="1">
    <source>
        <dbReference type="ARBA" id="ARBA00022741"/>
    </source>
</evidence>
<dbReference type="PANTHER" id="PTHR47959">
    <property type="entry name" value="ATP-DEPENDENT RNA HELICASE RHLE-RELATED"/>
    <property type="match status" value="1"/>
</dbReference>
<dbReference type="InterPro" id="IPR001650">
    <property type="entry name" value="Helicase_C-like"/>
</dbReference>
<feature type="region of interest" description="Disordered" evidence="7">
    <location>
        <begin position="374"/>
        <end position="436"/>
    </location>
</feature>
<dbReference type="PROSITE" id="PS51192">
    <property type="entry name" value="HELICASE_ATP_BIND_1"/>
    <property type="match status" value="1"/>
</dbReference>
<keyword evidence="3 6" id="KW-0347">Helicase</keyword>
<evidence type="ECO:0000313" key="10">
    <source>
        <dbReference type="EMBL" id="APS41475.1"/>
    </source>
</evidence>
<dbReference type="STRING" id="1631871.FOL01_0616"/>
<evidence type="ECO:0000313" key="11">
    <source>
        <dbReference type="Proteomes" id="UP000185473"/>
    </source>
</evidence>
<sequence>MDSRFEERLTSVGFTTLTPIQSAVAEPLANGQSIDALAPTGTGKTLAFTWPLLPKLVPEDGEQLLILAPSQELAMQTTRVVRDWANVLSLKVLSLTGGANIKHQLDRLKKHPEILIGTPGRVSELINNGKLKLKRLRTLILDEADELLRDDTANQIDTIWDAIDDDDVQVALFGATEVDQSTASGLFNREFLRIDQRQFAIPTAIKHEFWLTARDQRQKRLRQLAAEKRFQAIVFFNTTKQLKITASFLAHEHVAMATLARGDSSTTRAKSLTNFRQGKAKFLLTTDVAARGLDIPDLPAVINFDLPRDGETYTHRAGRTGRMGKVGTVISFGNDHDFRDLKKMVAVDIQAISGGKGLPKTEKAPVTEKALVTKKAAHKNQDETHVARPKSKSPKVDQPRKKKVATTDSVSRQERFAKEKRAKRKHRKNKGKPKHN</sequence>
<dbReference type="GO" id="GO:0005829">
    <property type="term" value="C:cytosol"/>
    <property type="evidence" value="ECO:0007669"/>
    <property type="project" value="TreeGrafter"/>
</dbReference>
<dbReference type="Gene3D" id="3.40.50.300">
    <property type="entry name" value="P-loop containing nucleotide triphosphate hydrolases"/>
    <property type="match status" value="2"/>
</dbReference>
<dbReference type="GO" id="GO:0003724">
    <property type="term" value="F:RNA helicase activity"/>
    <property type="evidence" value="ECO:0007669"/>
    <property type="project" value="UniProtKB-ARBA"/>
</dbReference>
<dbReference type="OrthoDB" id="9805696at2"/>
<dbReference type="Pfam" id="PF00270">
    <property type="entry name" value="DEAD"/>
    <property type="match status" value="1"/>
</dbReference>